<dbReference type="Gene3D" id="3.40.30.120">
    <property type="match status" value="1"/>
</dbReference>
<dbReference type="GO" id="GO:0016709">
    <property type="term" value="F:oxidoreductase activity, acting on paired donors, with incorporation or reduction of molecular oxygen, NAD(P)H as one donor, and incorporation of one atom of oxygen"/>
    <property type="evidence" value="ECO:0007669"/>
    <property type="project" value="UniProtKB-ARBA"/>
</dbReference>
<dbReference type="RefSeq" id="XP_056472615.1">
    <property type="nucleotide sequence ID" value="XM_056621809.1"/>
</dbReference>
<protein>
    <recommendedName>
        <fullName evidence="4">FAD-binding domain-containing protein</fullName>
    </recommendedName>
</protein>
<evidence type="ECO:0000256" key="3">
    <source>
        <dbReference type="ARBA" id="ARBA00023002"/>
    </source>
</evidence>
<gene>
    <name evidence="5" type="ORF">N7532_009318</name>
</gene>
<keyword evidence="3" id="KW-0560">Oxidoreductase</keyword>
<dbReference type="Pfam" id="PF21274">
    <property type="entry name" value="Rng_hyd_C"/>
    <property type="match status" value="1"/>
</dbReference>
<dbReference type="OrthoDB" id="2690153at2759"/>
<dbReference type="InterPro" id="IPR050641">
    <property type="entry name" value="RIFMO-like"/>
</dbReference>
<evidence type="ECO:0000256" key="2">
    <source>
        <dbReference type="ARBA" id="ARBA00022827"/>
    </source>
</evidence>
<keyword evidence="1" id="KW-0285">Flavoprotein</keyword>
<dbReference type="InterPro" id="IPR002938">
    <property type="entry name" value="FAD-bd"/>
</dbReference>
<sequence length="456" mass="50271">MEVFRAIGVEKEVLRQSAPQGTVSHTAWYTSIRLEPILLGRARELNPDGLRHSTEVLAVTEEAEKVLVTVRNADGTREDWEAKYVLGADGGRFMADQLGIAWEGEKDIFDMVSAHFHAPLSSVHPNSNAFISWFINPSLGGSIKSGYLYPLGPFPSNPETEECVSHRYVGSIVTEHFRSGGGKVFLLGDAAHQIPPWGALGMNTGLQDAFNLIWKLAFILRGNVKDPKRLLDTDEEERRPIAKSVAYSSPWRSHGDAMDKAIGASPAQTSEVNQAAMDAYFDKSHPDYAKKQIDVGKAQTVLDGEFCALGTEIGWFYPSVDANNEGETTRHDGQIREVGSFDNIFYHPSTIPGHHLPHFWLQRDGNTVSSRDLLDPRKLLLLGSSADVEARLGQGHPLIKVELIDCPEGWQDTDALWGKLCPIGTDGVVIVRPHGIVVWRSQLNDAAQADFLGQFV</sequence>
<reference evidence="5" key="2">
    <citation type="journal article" date="2023" name="IMA Fungus">
        <title>Comparative genomic study of the Penicillium genus elucidates a diverse pangenome and 15 lateral gene transfer events.</title>
        <authorList>
            <person name="Petersen C."/>
            <person name="Sorensen T."/>
            <person name="Nielsen M.R."/>
            <person name="Sondergaard T.E."/>
            <person name="Sorensen J.L."/>
            <person name="Fitzpatrick D.A."/>
            <person name="Frisvad J.C."/>
            <person name="Nielsen K.L."/>
        </authorList>
    </citation>
    <scope>NUCLEOTIDE SEQUENCE</scope>
    <source>
        <strain evidence="5">IBT 30761</strain>
    </source>
</reference>
<dbReference type="InterPro" id="IPR036188">
    <property type="entry name" value="FAD/NAD-bd_sf"/>
</dbReference>
<feature type="domain" description="FAD-binding" evidence="4">
    <location>
        <begin position="168"/>
        <end position="246"/>
    </location>
</feature>
<dbReference type="Gene3D" id="3.50.50.60">
    <property type="entry name" value="FAD/NAD(P)-binding domain"/>
    <property type="match status" value="2"/>
</dbReference>
<dbReference type="PANTHER" id="PTHR43004:SF8">
    <property type="entry name" value="FAD-BINDING DOMAIN-CONTAINING PROTEIN-RELATED"/>
    <property type="match status" value="1"/>
</dbReference>
<organism evidence="5 6">
    <name type="scientific">Penicillium argentinense</name>
    <dbReference type="NCBI Taxonomy" id="1131581"/>
    <lineage>
        <taxon>Eukaryota</taxon>
        <taxon>Fungi</taxon>
        <taxon>Dikarya</taxon>
        <taxon>Ascomycota</taxon>
        <taxon>Pezizomycotina</taxon>
        <taxon>Eurotiomycetes</taxon>
        <taxon>Eurotiomycetidae</taxon>
        <taxon>Eurotiales</taxon>
        <taxon>Aspergillaceae</taxon>
        <taxon>Penicillium</taxon>
    </lineage>
</organism>
<dbReference type="GO" id="GO:0071949">
    <property type="term" value="F:FAD binding"/>
    <property type="evidence" value="ECO:0007669"/>
    <property type="project" value="InterPro"/>
</dbReference>
<feature type="domain" description="FAD-binding" evidence="4">
    <location>
        <begin position="21"/>
        <end position="142"/>
    </location>
</feature>
<evidence type="ECO:0000313" key="6">
    <source>
        <dbReference type="Proteomes" id="UP001149074"/>
    </source>
</evidence>
<proteinExistence type="predicted"/>
<dbReference type="PANTHER" id="PTHR43004">
    <property type="entry name" value="TRK SYSTEM POTASSIUM UPTAKE PROTEIN"/>
    <property type="match status" value="1"/>
</dbReference>
<accession>A0A9W9EZ22</accession>
<dbReference type="AlphaFoldDB" id="A0A9W9EZ22"/>
<comment type="caution">
    <text evidence="5">The sequence shown here is derived from an EMBL/GenBank/DDBJ whole genome shotgun (WGS) entry which is preliminary data.</text>
</comment>
<dbReference type="Pfam" id="PF01494">
    <property type="entry name" value="FAD_binding_3"/>
    <property type="match status" value="2"/>
</dbReference>
<keyword evidence="6" id="KW-1185">Reference proteome</keyword>
<dbReference type="GeneID" id="81360788"/>
<evidence type="ECO:0000259" key="4">
    <source>
        <dbReference type="Pfam" id="PF01494"/>
    </source>
</evidence>
<dbReference type="Proteomes" id="UP001149074">
    <property type="component" value="Unassembled WGS sequence"/>
</dbReference>
<evidence type="ECO:0000313" key="5">
    <source>
        <dbReference type="EMBL" id="KAJ5090634.1"/>
    </source>
</evidence>
<dbReference type="SUPFAM" id="SSF51905">
    <property type="entry name" value="FAD/NAD(P)-binding domain"/>
    <property type="match status" value="1"/>
</dbReference>
<name>A0A9W9EZ22_9EURO</name>
<keyword evidence="2" id="KW-0274">FAD</keyword>
<dbReference type="EMBL" id="JAPQKI010000009">
    <property type="protein sequence ID" value="KAJ5090634.1"/>
    <property type="molecule type" value="Genomic_DNA"/>
</dbReference>
<reference evidence="5" key="1">
    <citation type="submission" date="2022-11" db="EMBL/GenBank/DDBJ databases">
        <authorList>
            <person name="Petersen C."/>
        </authorList>
    </citation>
    <scope>NUCLEOTIDE SEQUENCE</scope>
    <source>
        <strain evidence="5">IBT 30761</strain>
    </source>
</reference>
<evidence type="ECO:0000256" key="1">
    <source>
        <dbReference type="ARBA" id="ARBA00022630"/>
    </source>
</evidence>